<dbReference type="eggNOG" id="COG0600">
    <property type="taxonomic scope" value="Bacteria"/>
</dbReference>
<evidence type="ECO:0000256" key="3">
    <source>
        <dbReference type="ARBA" id="ARBA00022475"/>
    </source>
</evidence>
<feature type="domain" description="ABC transmembrane type-1" evidence="8">
    <location>
        <begin position="4"/>
        <end position="184"/>
    </location>
</feature>
<evidence type="ECO:0000256" key="5">
    <source>
        <dbReference type="ARBA" id="ARBA00022989"/>
    </source>
</evidence>
<feature type="transmembrane region" description="Helical" evidence="7">
    <location>
        <begin position="59"/>
        <end position="85"/>
    </location>
</feature>
<comment type="similarity">
    <text evidence="7">Belongs to the binding-protein-dependent transport system permease family.</text>
</comment>
<dbReference type="EMBL" id="JGZU01000007">
    <property type="protein sequence ID" value="KFJ06516.1"/>
    <property type="molecule type" value="Genomic_DNA"/>
</dbReference>
<dbReference type="GO" id="GO:0055085">
    <property type="term" value="P:transmembrane transport"/>
    <property type="evidence" value="ECO:0007669"/>
    <property type="project" value="InterPro"/>
</dbReference>
<evidence type="ECO:0000256" key="4">
    <source>
        <dbReference type="ARBA" id="ARBA00022692"/>
    </source>
</evidence>
<sequence length="196" mass="21391">MAFDRRKLVRVCSGVALGIAFAVPCGLVAGASHIGYAVIDKPVHMLRAIPFPALSPLLIIALGIGEGMKITLIAIGVFSLIYVNLRDGVRNLDPKLLELAQAYHMPRRTILTRIMFMGALPSFMTGLRFAIAVAWIALVTCETVNSSTGIGYILSRSQQFSRTDQMMLCVVLYALLGLASEGLVKLPERCVISWRR</sequence>
<dbReference type="Gene3D" id="1.10.3720.10">
    <property type="entry name" value="MetI-like"/>
    <property type="match status" value="1"/>
</dbReference>
<comment type="subcellular location">
    <subcellularLocation>
        <location evidence="1 7">Cell membrane</location>
        <topology evidence="1 7">Multi-pass membrane protein</topology>
    </subcellularLocation>
</comment>
<organism evidence="9 10">
    <name type="scientific">Bifidobacterium tsurumiense</name>
    <dbReference type="NCBI Taxonomy" id="356829"/>
    <lineage>
        <taxon>Bacteria</taxon>
        <taxon>Bacillati</taxon>
        <taxon>Actinomycetota</taxon>
        <taxon>Actinomycetes</taxon>
        <taxon>Bifidobacteriales</taxon>
        <taxon>Bifidobacteriaceae</taxon>
        <taxon>Bifidobacterium</taxon>
    </lineage>
</organism>
<accession>A0A087EFG5</accession>
<dbReference type="SUPFAM" id="SSF161098">
    <property type="entry name" value="MetI-like"/>
    <property type="match status" value="1"/>
</dbReference>
<evidence type="ECO:0000256" key="2">
    <source>
        <dbReference type="ARBA" id="ARBA00022448"/>
    </source>
</evidence>
<dbReference type="GO" id="GO:0005886">
    <property type="term" value="C:plasma membrane"/>
    <property type="evidence" value="ECO:0007669"/>
    <property type="project" value="UniProtKB-SubCell"/>
</dbReference>
<evidence type="ECO:0000256" key="1">
    <source>
        <dbReference type="ARBA" id="ARBA00004651"/>
    </source>
</evidence>
<keyword evidence="2 7" id="KW-0813">Transport</keyword>
<dbReference type="PANTHER" id="PTHR30151:SF38">
    <property type="entry name" value="ALIPHATIC SULFONATES TRANSPORT PERMEASE PROTEIN SSUC-RELATED"/>
    <property type="match status" value="1"/>
</dbReference>
<feature type="transmembrane region" description="Helical" evidence="7">
    <location>
        <begin position="165"/>
        <end position="186"/>
    </location>
</feature>
<feature type="transmembrane region" description="Helical" evidence="7">
    <location>
        <begin position="12"/>
        <end position="39"/>
    </location>
</feature>
<evidence type="ECO:0000313" key="9">
    <source>
        <dbReference type="EMBL" id="KFJ06516.1"/>
    </source>
</evidence>
<feature type="transmembrane region" description="Helical" evidence="7">
    <location>
        <begin position="114"/>
        <end position="138"/>
    </location>
</feature>
<dbReference type="InterPro" id="IPR000515">
    <property type="entry name" value="MetI-like"/>
</dbReference>
<comment type="caution">
    <text evidence="9">The sequence shown here is derived from an EMBL/GenBank/DDBJ whole genome shotgun (WGS) entry which is preliminary data.</text>
</comment>
<keyword evidence="4 7" id="KW-0812">Transmembrane</keyword>
<dbReference type="STRING" id="356829.BITS_1200"/>
<dbReference type="AlphaFoldDB" id="A0A087EFG5"/>
<dbReference type="InterPro" id="IPR035906">
    <property type="entry name" value="MetI-like_sf"/>
</dbReference>
<keyword evidence="10" id="KW-1185">Reference proteome</keyword>
<evidence type="ECO:0000256" key="7">
    <source>
        <dbReference type="RuleBase" id="RU363032"/>
    </source>
</evidence>
<dbReference type="Pfam" id="PF00528">
    <property type="entry name" value="BPD_transp_1"/>
    <property type="match status" value="1"/>
</dbReference>
<keyword evidence="6 7" id="KW-0472">Membrane</keyword>
<gene>
    <name evidence="9" type="ORF">BITS_1200</name>
</gene>
<evidence type="ECO:0000313" key="10">
    <source>
        <dbReference type="Proteomes" id="UP000029080"/>
    </source>
</evidence>
<dbReference type="CDD" id="cd06261">
    <property type="entry name" value="TM_PBP2"/>
    <property type="match status" value="1"/>
</dbReference>
<proteinExistence type="inferred from homology"/>
<protein>
    <submittedName>
        <fullName evidence="9">Binding-protein-dependent transport systems inner membrane component</fullName>
    </submittedName>
</protein>
<dbReference type="PANTHER" id="PTHR30151">
    <property type="entry name" value="ALKANE SULFONATE ABC TRANSPORTER-RELATED, MEMBRANE SUBUNIT"/>
    <property type="match status" value="1"/>
</dbReference>
<dbReference type="Proteomes" id="UP000029080">
    <property type="component" value="Unassembled WGS sequence"/>
</dbReference>
<name>A0A087EFG5_9BIFI</name>
<evidence type="ECO:0000256" key="6">
    <source>
        <dbReference type="ARBA" id="ARBA00023136"/>
    </source>
</evidence>
<reference evidence="9 10" key="1">
    <citation type="submission" date="2014-03" db="EMBL/GenBank/DDBJ databases">
        <title>Genomics of Bifidobacteria.</title>
        <authorList>
            <person name="Ventura M."/>
            <person name="Milani C."/>
            <person name="Lugli G.A."/>
        </authorList>
    </citation>
    <scope>NUCLEOTIDE SEQUENCE [LARGE SCALE GENOMIC DNA]</scope>
    <source>
        <strain evidence="9 10">JCM 13495</strain>
    </source>
</reference>
<evidence type="ECO:0000259" key="8">
    <source>
        <dbReference type="PROSITE" id="PS50928"/>
    </source>
</evidence>
<dbReference type="PROSITE" id="PS50928">
    <property type="entry name" value="ABC_TM1"/>
    <property type="match status" value="1"/>
</dbReference>
<keyword evidence="3" id="KW-1003">Cell membrane</keyword>
<keyword evidence="5 7" id="KW-1133">Transmembrane helix</keyword>